<comment type="caution">
    <text evidence="2">The sequence shown here is derived from an EMBL/GenBank/DDBJ whole genome shotgun (WGS) entry which is preliminary data.</text>
</comment>
<dbReference type="Gene3D" id="3.30.2090.10">
    <property type="entry name" value="Multidrug efflux transporter AcrB TolC docking domain, DN and DC subdomains"/>
    <property type="match status" value="2"/>
</dbReference>
<feature type="transmembrane region" description="Helical" evidence="1">
    <location>
        <begin position="923"/>
        <end position="948"/>
    </location>
</feature>
<dbReference type="GO" id="GO:0042910">
    <property type="term" value="F:xenobiotic transmembrane transporter activity"/>
    <property type="evidence" value="ECO:0007669"/>
    <property type="project" value="TreeGrafter"/>
</dbReference>
<dbReference type="SUPFAM" id="SSF82714">
    <property type="entry name" value="Multidrug efflux transporter AcrB TolC docking domain, DN and DC subdomains"/>
    <property type="match status" value="1"/>
</dbReference>
<accession>A0A0G1YHD9</accession>
<dbReference type="InterPro" id="IPR001036">
    <property type="entry name" value="Acrflvin-R"/>
</dbReference>
<dbReference type="Gene3D" id="1.20.1640.10">
    <property type="entry name" value="Multidrug efflux transporter AcrB transmembrane domain"/>
    <property type="match status" value="2"/>
</dbReference>
<evidence type="ECO:0000313" key="2">
    <source>
        <dbReference type="EMBL" id="KKW05814.1"/>
    </source>
</evidence>
<feature type="transmembrane region" description="Helical" evidence="1">
    <location>
        <begin position="969"/>
        <end position="988"/>
    </location>
</feature>
<dbReference type="GO" id="GO:0005886">
    <property type="term" value="C:plasma membrane"/>
    <property type="evidence" value="ECO:0007669"/>
    <property type="project" value="TreeGrafter"/>
</dbReference>
<feature type="transmembrane region" description="Helical" evidence="1">
    <location>
        <begin position="363"/>
        <end position="382"/>
    </location>
</feature>
<sequence length="1016" mass="110184">MYPIWNFFLHRRHFSFLLFGVLALWGLFLAFAINKESAPEVQIPIGIVMTIFPGASAEEVEKLITNKIEQQIANLTNLSKLTSNSSEGVSTIVAEFSANADIEESLRDLRDEVDKIKPELPDDGNEPTVAELNFVDQPVLIIAISTDAPLQRFAELGESLKSELQGVKGVSRVEILGVRQREVQVVVRKEELVRHNLTFNDVISAIRNSNASAPAGSIVTGNIEYGLRFAGDITDPSEIAGITLRTPAGSTVYLRDIAVVSDGVEGATSLSRLSSAGAPSEQALSVNVYKNRGADVTRVSKDIRAKLTDLQNSLLKDSSVAVALDSGELVKDDLGNLTRSGLITVSLVILCLILTIGWREAIIAGLAVPLSFLIAFIGLYYSGNSINFVSLFSLILAVGILVDAGIVMTEAMVVRLRRGMTQMTAAQITLREFAWPLIAGTTTTIAVFVPLFFISGVVGQFISSIPFTIIFVLIAAQIVALAIIPLLVITFSQSGAPGSGRLGDIQAKSVQWARDWYRSRLERALSSSRFGKWFLIGIVLAFIVALMLPIVGIVKVEFFPVEDSDFVFINLELPEGTTLFETDLVMRSIEEKLYGEQDIENFITTVGGTSAFSGSPENGERFGNVLLLLLKDRNRTSGELLSDLRQKFALFDKGVVRIAEPQGGPPVGAPILIKFFGDDLGELSEIAVRAKGILEDIPGTIDVEAGGENDGLEFVLTADHAKFAELGLTSASVAGTLRTAVYGTEATSIRTLRDDIRVVVRGNLNTETANSDLANHATIDSVKQIPLSTPRGEVLLGSVLHITLEKATQLIAHEDRKRVISLTSQVLADANVRDTTNLFVSRFESELELPAGVSMNVGGENEEVDESFKEMFYALIAGIFLMFGIVVLAFNSLRLGWYTLLTVPLTMIGVIGGLFLTQKPVSFPSLLGIVALAGVVINNAIILVDSFLHRLRENLQGDYKKILVETAVNRLRPILLTTITTVVGMIPLIFTAAIWAPLAYTIMFGLLFATVLTLKR</sequence>
<dbReference type="PRINTS" id="PR00702">
    <property type="entry name" value="ACRIFLAVINRP"/>
</dbReference>
<feature type="transmembrane region" description="Helical" evidence="1">
    <location>
        <begin position="533"/>
        <end position="554"/>
    </location>
</feature>
<dbReference type="SUPFAM" id="SSF82866">
    <property type="entry name" value="Multidrug efflux transporter AcrB transmembrane domain"/>
    <property type="match status" value="2"/>
</dbReference>
<dbReference type="Gene3D" id="3.30.70.1320">
    <property type="entry name" value="Multidrug efflux transporter AcrB pore domain like"/>
    <property type="match status" value="1"/>
</dbReference>
<dbReference type="Pfam" id="PF00873">
    <property type="entry name" value="ACR_tran"/>
    <property type="match status" value="1"/>
</dbReference>
<feature type="transmembrane region" description="Helical" evidence="1">
    <location>
        <begin position="871"/>
        <end position="890"/>
    </location>
</feature>
<evidence type="ECO:0000256" key="1">
    <source>
        <dbReference type="SAM" id="Phobius"/>
    </source>
</evidence>
<dbReference type="Gene3D" id="3.30.70.1440">
    <property type="entry name" value="Multidrug efflux transporter AcrB pore domain"/>
    <property type="match status" value="1"/>
</dbReference>
<gene>
    <name evidence="2" type="ORF">UY39_C0049G0006</name>
</gene>
<reference evidence="2 3" key="1">
    <citation type="journal article" date="2015" name="Nature">
        <title>rRNA introns, odd ribosomes, and small enigmatic genomes across a large radiation of phyla.</title>
        <authorList>
            <person name="Brown C.T."/>
            <person name="Hug L.A."/>
            <person name="Thomas B.C."/>
            <person name="Sharon I."/>
            <person name="Castelle C.J."/>
            <person name="Singh A."/>
            <person name="Wilkins M.J."/>
            <person name="Williams K.H."/>
            <person name="Banfield J.F."/>
        </authorList>
    </citation>
    <scope>NUCLEOTIDE SEQUENCE [LARGE SCALE GENOMIC DNA]</scope>
</reference>
<name>A0A0G1YHD9_9BACT</name>
<feature type="transmembrane region" description="Helical" evidence="1">
    <location>
        <begin position="388"/>
        <end position="413"/>
    </location>
</feature>
<feature type="transmembrane region" description="Helical" evidence="1">
    <location>
        <begin position="465"/>
        <end position="491"/>
    </location>
</feature>
<feature type="transmembrane region" description="Helical" evidence="1">
    <location>
        <begin position="433"/>
        <end position="453"/>
    </location>
</feature>
<proteinExistence type="predicted"/>
<feature type="transmembrane region" description="Helical" evidence="1">
    <location>
        <begin position="897"/>
        <end position="917"/>
    </location>
</feature>
<keyword evidence="1" id="KW-0812">Transmembrane</keyword>
<organism evidence="2 3">
    <name type="scientific">Candidatus Kaiserbacteria bacterium GW2011_GWC2_49_12</name>
    <dbReference type="NCBI Taxonomy" id="1618675"/>
    <lineage>
        <taxon>Bacteria</taxon>
        <taxon>Candidatus Kaiseribacteriota</taxon>
    </lineage>
</organism>
<dbReference type="Gene3D" id="3.30.70.1430">
    <property type="entry name" value="Multidrug efflux transporter AcrB pore domain"/>
    <property type="match status" value="2"/>
</dbReference>
<feature type="transmembrane region" description="Helical" evidence="1">
    <location>
        <begin position="994"/>
        <end position="1014"/>
    </location>
</feature>
<dbReference type="SUPFAM" id="SSF82693">
    <property type="entry name" value="Multidrug efflux transporter AcrB pore domain, PN1, PN2, PC1 and PC2 subdomains"/>
    <property type="match status" value="3"/>
</dbReference>
<dbReference type="PANTHER" id="PTHR32063:SF33">
    <property type="entry name" value="RND SUPERFAMILY EFFLUX PUMP PERMEASE COMPONENT"/>
    <property type="match status" value="1"/>
</dbReference>
<dbReference type="PANTHER" id="PTHR32063">
    <property type="match status" value="1"/>
</dbReference>
<feature type="transmembrane region" description="Helical" evidence="1">
    <location>
        <begin position="337"/>
        <end position="356"/>
    </location>
</feature>
<protein>
    <submittedName>
        <fullName evidence="2">Acriflavin resistance protein</fullName>
    </submittedName>
</protein>
<keyword evidence="1" id="KW-0472">Membrane</keyword>
<dbReference type="InterPro" id="IPR027463">
    <property type="entry name" value="AcrB_DN_DC_subdom"/>
</dbReference>
<dbReference type="EMBL" id="LCPV01000049">
    <property type="protein sequence ID" value="KKW05814.1"/>
    <property type="molecule type" value="Genomic_DNA"/>
</dbReference>
<keyword evidence="1" id="KW-1133">Transmembrane helix</keyword>
<evidence type="ECO:0000313" key="3">
    <source>
        <dbReference type="Proteomes" id="UP000034589"/>
    </source>
</evidence>
<dbReference type="Proteomes" id="UP000034589">
    <property type="component" value="Unassembled WGS sequence"/>
</dbReference>
<dbReference type="AlphaFoldDB" id="A0A0G1YHD9"/>